<reference evidence="2 3" key="1">
    <citation type="submission" date="2018-08" db="EMBL/GenBank/DDBJ databases">
        <title>Thalassotalea euphylliae genome.</title>
        <authorList>
            <person name="Summers S."/>
            <person name="Rice S.A."/>
            <person name="Freckelton M.L."/>
            <person name="Nedved B.T."/>
            <person name="Hadfield M.G."/>
        </authorList>
    </citation>
    <scope>NUCLEOTIDE SEQUENCE [LARGE SCALE GENOMIC DNA]</scope>
    <source>
        <strain evidence="2 3">H1</strain>
    </source>
</reference>
<sequence>MNFLKQFLSQEDGISAIEYAVLAAIIIGLLVTVFTGNDGISSVIEQTFNAMKTALEGLNNDSSSGN</sequence>
<protein>
    <submittedName>
        <fullName evidence="2">Flp family type IVb pilin</fullName>
    </submittedName>
</protein>
<dbReference type="AlphaFoldDB" id="A0A3E0TN19"/>
<keyword evidence="1" id="KW-1133">Transmembrane helix</keyword>
<evidence type="ECO:0000256" key="1">
    <source>
        <dbReference type="SAM" id="Phobius"/>
    </source>
</evidence>
<dbReference type="OrthoDB" id="5690605at2"/>
<keyword evidence="1" id="KW-0472">Membrane</keyword>
<dbReference type="EMBL" id="QUOU01000001">
    <property type="protein sequence ID" value="REL25946.1"/>
    <property type="molecule type" value="Genomic_DNA"/>
</dbReference>
<evidence type="ECO:0000313" key="2">
    <source>
        <dbReference type="EMBL" id="REL25946.1"/>
    </source>
</evidence>
<feature type="transmembrane region" description="Helical" evidence="1">
    <location>
        <begin position="16"/>
        <end position="36"/>
    </location>
</feature>
<organism evidence="2 3">
    <name type="scientific">Thalassotalea euphylliae</name>
    <dbReference type="NCBI Taxonomy" id="1655234"/>
    <lineage>
        <taxon>Bacteria</taxon>
        <taxon>Pseudomonadati</taxon>
        <taxon>Pseudomonadota</taxon>
        <taxon>Gammaproteobacteria</taxon>
        <taxon>Alteromonadales</taxon>
        <taxon>Colwelliaceae</taxon>
        <taxon>Thalassotalea</taxon>
    </lineage>
</organism>
<comment type="caution">
    <text evidence="2">The sequence shown here is derived from an EMBL/GenBank/DDBJ whole genome shotgun (WGS) entry which is preliminary data.</text>
</comment>
<name>A0A3E0TN19_9GAMM</name>
<accession>A0A3E0TN19</accession>
<gene>
    <name evidence="2" type="ORF">DXX93_04800</name>
</gene>
<keyword evidence="1" id="KW-0812">Transmembrane</keyword>
<dbReference type="RefSeq" id="WP_116007068.1">
    <property type="nucleotide sequence ID" value="NZ_QUOU01000001.1"/>
</dbReference>
<dbReference type="Proteomes" id="UP000256478">
    <property type="component" value="Unassembled WGS sequence"/>
</dbReference>
<evidence type="ECO:0000313" key="3">
    <source>
        <dbReference type="Proteomes" id="UP000256478"/>
    </source>
</evidence>
<proteinExistence type="predicted"/>